<dbReference type="Gene3D" id="1.10.150.20">
    <property type="entry name" value="5' to 3' exonuclease, C-terminal subdomain"/>
    <property type="match status" value="2"/>
</dbReference>
<evidence type="ECO:0000256" key="10">
    <source>
        <dbReference type="ARBA" id="ARBA00023204"/>
    </source>
</evidence>
<dbReference type="SUPFAM" id="SSF47807">
    <property type="entry name" value="5' to 3' exonuclease, C-terminal subdomain"/>
    <property type="match status" value="1"/>
</dbReference>
<dbReference type="Proteomes" id="UP000469724">
    <property type="component" value="Unassembled WGS sequence"/>
</dbReference>
<evidence type="ECO:0000259" key="13">
    <source>
        <dbReference type="SMART" id="SM00475"/>
    </source>
</evidence>
<dbReference type="SUPFAM" id="SSF56672">
    <property type="entry name" value="DNA/RNA polymerases"/>
    <property type="match status" value="1"/>
</dbReference>
<dbReference type="GO" id="GO:0006261">
    <property type="term" value="P:DNA-templated DNA replication"/>
    <property type="evidence" value="ECO:0007669"/>
    <property type="project" value="InterPro"/>
</dbReference>
<evidence type="ECO:0000313" key="15">
    <source>
        <dbReference type="EMBL" id="NDY58719.1"/>
    </source>
</evidence>
<dbReference type="EMBL" id="JAAGRQ010000132">
    <property type="protein sequence ID" value="NDY58719.1"/>
    <property type="molecule type" value="Genomic_DNA"/>
</dbReference>
<evidence type="ECO:0000256" key="6">
    <source>
        <dbReference type="ARBA" id="ARBA00022705"/>
    </source>
</evidence>
<dbReference type="FunFam" id="1.20.1060.10:FF:000001">
    <property type="entry name" value="DNA polymerase I"/>
    <property type="match status" value="1"/>
</dbReference>
<evidence type="ECO:0000256" key="9">
    <source>
        <dbReference type="ARBA" id="ARBA00023125"/>
    </source>
</evidence>
<dbReference type="GO" id="GO:0008409">
    <property type="term" value="F:5'-3' exonuclease activity"/>
    <property type="evidence" value="ECO:0007669"/>
    <property type="project" value="InterPro"/>
</dbReference>
<dbReference type="InterPro" id="IPR019760">
    <property type="entry name" value="DNA-dir_DNA_pol_A_CS"/>
</dbReference>
<dbReference type="GO" id="GO:0003887">
    <property type="term" value="F:DNA-directed DNA polymerase activity"/>
    <property type="evidence" value="ECO:0007669"/>
    <property type="project" value="UniProtKB-KW"/>
</dbReference>
<dbReference type="SMART" id="SM00475">
    <property type="entry name" value="53EXOc"/>
    <property type="match status" value="1"/>
</dbReference>
<dbReference type="InterPro" id="IPR020046">
    <property type="entry name" value="5-3_exonucl_a-hlix_arch_N"/>
</dbReference>
<dbReference type="CDD" id="cd09898">
    <property type="entry name" value="H3TH_53EXO"/>
    <property type="match status" value="1"/>
</dbReference>
<dbReference type="InterPro" id="IPR036397">
    <property type="entry name" value="RNaseH_sf"/>
</dbReference>
<evidence type="ECO:0000256" key="11">
    <source>
        <dbReference type="ARBA" id="ARBA00049244"/>
    </source>
</evidence>
<protein>
    <recommendedName>
        <fullName evidence="3">DNA polymerase I</fullName>
        <ecNumber evidence="2">2.7.7.7</ecNumber>
    </recommendedName>
</protein>
<dbReference type="RefSeq" id="WP_163303789.1">
    <property type="nucleotide sequence ID" value="NZ_JAAGRQ010000132.1"/>
</dbReference>
<dbReference type="InterPro" id="IPR002298">
    <property type="entry name" value="DNA_polymerase_A"/>
</dbReference>
<dbReference type="Pfam" id="PF01367">
    <property type="entry name" value="5_3_exonuc"/>
    <property type="match status" value="1"/>
</dbReference>
<dbReference type="CDD" id="cd09859">
    <property type="entry name" value="PIN_53EXO"/>
    <property type="match status" value="1"/>
</dbReference>
<dbReference type="GO" id="GO:0006302">
    <property type="term" value="P:double-strand break repair"/>
    <property type="evidence" value="ECO:0007669"/>
    <property type="project" value="TreeGrafter"/>
</dbReference>
<evidence type="ECO:0000256" key="3">
    <source>
        <dbReference type="ARBA" id="ARBA00020311"/>
    </source>
</evidence>
<reference evidence="15 16" key="1">
    <citation type="submission" date="2020-02" db="EMBL/GenBank/DDBJ databases">
        <title>Comparative genomics of sulfur disproportionating microorganisms.</title>
        <authorList>
            <person name="Ward L.M."/>
            <person name="Bertran E."/>
            <person name="Johnston D.T."/>
        </authorList>
    </citation>
    <scope>NUCLEOTIDE SEQUENCE [LARGE SCALE GENOMIC DNA]</scope>
    <source>
        <strain evidence="15 16">DSM 3696</strain>
    </source>
</reference>
<dbReference type="PROSITE" id="PS00447">
    <property type="entry name" value="DNA_POLYMERASE_A"/>
    <property type="match status" value="1"/>
</dbReference>
<dbReference type="SMART" id="SM00279">
    <property type="entry name" value="HhH2"/>
    <property type="match status" value="1"/>
</dbReference>
<proteinExistence type="inferred from homology"/>
<dbReference type="SMART" id="SM00482">
    <property type="entry name" value="POLAc"/>
    <property type="match status" value="1"/>
</dbReference>
<dbReference type="Pfam" id="PF02739">
    <property type="entry name" value="5_3_exonuc_N"/>
    <property type="match status" value="1"/>
</dbReference>
<keyword evidence="10" id="KW-0234">DNA repair</keyword>
<dbReference type="Gene3D" id="3.40.50.1010">
    <property type="entry name" value="5'-nuclease"/>
    <property type="match status" value="1"/>
</dbReference>
<dbReference type="FunFam" id="1.10.150.20:FF:000002">
    <property type="entry name" value="DNA polymerase I"/>
    <property type="match status" value="1"/>
</dbReference>
<keyword evidence="6" id="KW-0235">DNA replication</keyword>
<evidence type="ECO:0000256" key="12">
    <source>
        <dbReference type="SAM" id="MobiDB-lite"/>
    </source>
</evidence>
<evidence type="ECO:0000313" key="16">
    <source>
        <dbReference type="Proteomes" id="UP000469724"/>
    </source>
</evidence>
<comment type="similarity">
    <text evidence="1">Belongs to the DNA polymerase type-A family.</text>
</comment>
<dbReference type="PANTHER" id="PTHR10133:SF27">
    <property type="entry name" value="DNA POLYMERASE NU"/>
    <property type="match status" value="1"/>
</dbReference>
<dbReference type="GO" id="GO:0003677">
    <property type="term" value="F:DNA binding"/>
    <property type="evidence" value="ECO:0007669"/>
    <property type="project" value="UniProtKB-KW"/>
</dbReference>
<evidence type="ECO:0000256" key="4">
    <source>
        <dbReference type="ARBA" id="ARBA00022679"/>
    </source>
</evidence>
<dbReference type="InterPro" id="IPR020045">
    <property type="entry name" value="DNA_polI_H3TH"/>
</dbReference>
<dbReference type="Gene3D" id="3.30.420.10">
    <property type="entry name" value="Ribonuclease H-like superfamily/Ribonuclease H"/>
    <property type="match status" value="1"/>
</dbReference>
<dbReference type="InterPro" id="IPR008918">
    <property type="entry name" value="HhH2"/>
</dbReference>
<dbReference type="SUPFAM" id="SSF88723">
    <property type="entry name" value="PIN domain-like"/>
    <property type="match status" value="1"/>
</dbReference>
<feature type="domain" description="5'-3' exonuclease" evidence="13">
    <location>
        <begin position="10"/>
        <end position="267"/>
    </location>
</feature>
<name>A0A7K3NTY4_9BACT</name>
<evidence type="ECO:0000256" key="2">
    <source>
        <dbReference type="ARBA" id="ARBA00012417"/>
    </source>
</evidence>
<dbReference type="Pfam" id="PF00476">
    <property type="entry name" value="DNA_pol_A"/>
    <property type="match status" value="1"/>
</dbReference>
<dbReference type="Gene3D" id="1.20.1060.10">
    <property type="entry name" value="Taq DNA Polymerase, Chain T, domain 4"/>
    <property type="match status" value="1"/>
</dbReference>
<dbReference type="InterPro" id="IPR036279">
    <property type="entry name" value="5-3_exonuclease_C_sf"/>
</dbReference>
<evidence type="ECO:0000256" key="5">
    <source>
        <dbReference type="ARBA" id="ARBA00022695"/>
    </source>
</evidence>
<dbReference type="CDD" id="cd08637">
    <property type="entry name" value="DNA_pol_A_pol_I_C"/>
    <property type="match status" value="1"/>
</dbReference>
<feature type="region of interest" description="Disordered" evidence="12">
    <location>
        <begin position="294"/>
        <end position="325"/>
    </location>
</feature>
<keyword evidence="7" id="KW-0227">DNA damage</keyword>
<dbReference type="FunFam" id="1.10.150.20:FF:000003">
    <property type="entry name" value="DNA polymerase I"/>
    <property type="match status" value="1"/>
</dbReference>
<dbReference type="InterPro" id="IPR002421">
    <property type="entry name" value="5-3_exonuclease"/>
</dbReference>
<sequence>MPLRDATAPATDTLYLIDGSSFLFRGYYAYGDLARSDGFPTNALYIVMRILLKFMRDAKPAHALFLLDGKGKNFRHELYPSYKANRVAMPEPLALQIDPLLRGVPLLGLPVLVSDGFEADDYIASLAARFKARLPVVILASDKDLRQCLDADVTMWDPGGKTEKIITVADFQAEYGIAPSSWPDLQALTGDASDNIPGIPGIGPKTALAILHGHPTLEDVRDHPGDVPPAARKKLDGRLDEAFLFRELTRLRTDLLPEADLEAFAVRPADRVQVVRFLEEFEFRSLAREVDAALSRPPGASQDASQDVSGTPSGLAGKGESSGPRQLSLLCGPAAALEPENVAEAFPEAAPRDLPDPSGRDLGLVPVPGGFAVGYPDAEYRVRAKPGSPEAAALAGRLVMAGRVAVPSLKELAEAYPVFETVPLRIWCDLGLGAYLLQPESRNYTWERLKDGLFADPGFDSAAYAPGEDGRLAAALGASLAPRLAAAGLAPLVENLEKPLSLVLLRMQRAGIGIDQQAFAAFLDEVSQGLARLTAEIHTLAGRVFNLRSSRQLAEVLFGDLGLARQGKTPGGAVSTSSEVLDRLAGSHPLVDKILEYRKLEKLRSTYLEPLPRMVSPDGRLHTTFNQTATATGRLSSSNPNLQNIPIRGDMGRRMRACFRAAPGRLLVASDYSQIELRVLAHLSKDPALVAAFEENTDIHARTAALLFDKEAAEVTPDERRGAKTINFGLLYGMGPQKLSRELHISMDRAKDFIARYFEKLGTLAGFYESIVDEARSKGFVVTMAGRRRLLPDIESKNPQLQSQAKRQAINTVVQGSAADIIKMAMLAADGDRELASLGARLILQVHDELVMEAPAETASRVGERLAGLMSGVVRLAVPLTVETGLGETWALAH</sequence>
<comment type="catalytic activity">
    <reaction evidence="11">
        <text>DNA(n) + a 2'-deoxyribonucleoside 5'-triphosphate = DNA(n+1) + diphosphate</text>
        <dbReference type="Rhea" id="RHEA:22508"/>
        <dbReference type="Rhea" id="RHEA-COMP:17339"/>
        <dbReference type="Rhea" id="RHEA-COMP:17340"/>
        <dbReference type="ChEBI" id="CHEBI:33019"/>
        <dbReference type="ChEBI" id="CHEBI:61560"/>
        <dbReference type="ChEBI" id="CHEBI:173112"/>
        <dbReference type="EC" id="2.7.7.7"/>
    </reaction>
</comment>
<dbReference type="InterPro" id="IPR001098">
    <property type="entry name" value="DNA-dir_DNA_pol_A_palm_dom"/>
</dbReference>
<accession>A0A7K3NTY4</accession>
<keyword evidence="5" id="KW-0548">Nucleotidyltransferase</keyword>
<comment type="caution">
    <text evidence="15">The sequence shown here is derived from an EMBL/GenBank/DDBJ whole genome shotgun (WGS) entry which is preliminary data.</text>
</comment>
<evidence type="ECO:0000256" key="7">
    <source>
        <dbReference type="ARBA" id="ARBA00022763"/>
    </source>
</evidence>
<gene>
    <name evidence="15" type="ORF">G3N56_18440</name>
</gene>
<feature type="compositionally biased region" description="Polar residues" evidence="12">
    <location>
        <begin position="302"/>
        <end position="312"/>
    </location>
</feature>
<dbReference type="Gene3D" id="3.30.70.370">
    <property type="match status" value="1"/>
</dbReference>
<dbReference type="InterPro" id="IPR043502">
    <property type="entry name" value="DNA/RNA_pol_sf"/>
</dbReference>
<dbReference type="EC" id="2.7.7.7" evidence="2"/>
<feature type="domain" description="DNA-directed DNA polymerase family A palm" evidence="14">
    <location>
        <begin position="652"/>
        <end position="858"/>
    </location>
</feature>
<evidence type="ECO:0000259" key="14">
    <source>
        <dbReference type="SMART" id="SM00482"/>
    </source>
</evidence>
<dbReference type="InterPro" id="IPR029060">
    <property type="entry name" value="PIN-like_dom_sf"/>
</dbReference>
<evidence type="ECO:0000256" key="1">
    <source>
        <dbReference type="ARBA" id="ARBA00007705"/>
    </source>
</evidence>
<evidence type="ECO:0000256" key="8">
    <source>
        <dbReference type="ARBA" id="ARBA00022932"/>
    </source>
</evidence>
<keyword evidence="8" id="KW-0239">DNA-directed DNA polymerase</keyword>
<dbReference type="PRINTS" id="PR00868">
    <property type="entry name" value="DNAPOLI"/>
</dbReference>
<dbReference type="AlphaFoldDB" id="A0A7K3NTY4"/>
<dbReference type="PANTHER" id="PTHR10133">
    <property type="entry name" value="DNA POLYMERASE I"/>
    <property type="match status" value="1"/>
</dbReference>
<keyword evidence="4" id="KW-0808">Transferase</keyword>
<organism evidence="15 16">
    <name type="scientific">Desulfolutivibrio sulfodismutans</name>
    <dbReference type="NCBI Taxonomy" id="63561"/>
    <lineage>
        <taxon>Bacteria</taxon>
        <taxon>Pseudomonadati</taxon>
        <taxon>Thermodesulfobacteriota</taxon>
        <taxon>Desulfovibrionia</taxon>
        <taxon>Desulfovibrionales</taxon>
        <taxon>Desulfovibrionaceae</taxon>
        <taxon>Desulfolutivibrio</taxon>
    </lineage>
</organism>
<keyword evidence="9" id="KW-0238">DNA-binding</keyword>
<keyword evidence="16" id="KW-1185">Reference proteome</keyword>